<dbReference type="Pfam" id="PF11905">
    <property type="entry name" value="DUF3425"/>
    <property type="match status" value="1"/>
</dbReference>
<proteinExistence type="predicted"/>
<name>A0AAN6M4Q4_9PLEO</name>
<dbReference type="PANTHER" id="PTHR38116:SF8">
    <property type="entry name" value="BZIP DOMAIN-CONTAINING PROTEIN"/>
    <property type="match status" value="1"/>
</dbReference>
<comment type="caution">
    <text evidence="1">The sequence shown here is derived from an EMBL/GenBank/DDBJ whole genome shotgun (WGS) entry which is preliminary data.</text>
</comment>
<dbReference type="EMBL" id="WVTA01000002">
    <property type="protein sequence ID" value="KAK3215743.1"/>
    <property type="molecule type" value="Genomic_DNA"/>
</dbReference>
<protein>
    <submittedName>
        <fullName evidence="1">Uncharacterized protein</fullName>
    </submittedName>
</protein>
<reference evidence="1 2" key="1">
    <citation type="submission" date="2021-02" db="EMBL/GenBank/DDBJ databases">
        <title>Genome assembly of Pseudopithomyces chartarum.</title>
        <authorList>
            <person name="Jauregui R."/>
            <person name="Singh J."/>
            <person name="Voisey C."/>
        </authorList>
    </citation>
    <scope>NUCLEOTIDE SEQUENCE [LARGE SCALE GENOMIC DNA]</scope>
    <source>
        <strain evidence="1 2">AGR01</strain>
    </source>
</reference>
<accession>A0AAN6M4Q4</accession>
<keyword evidence="2" id="KW-1185">Reference proteome</keyword>
<dbReference type="Proteomes" id="UP001280581">
    <property type="component" value="Unassembled WGS sequence"/>
</dbReference>
<gene>
    <name evidence="1" type="ORF">GRF29_8g916832</name>
</gene>
<dbReference type="AlphaFoldDB" id="A0AAN6M4Q4"/>
<organism evidence="1 2">
    <name type="scientific">Pseudopithomyces chartarum</name>
    <dbReference type="NCBI Taxonomy" id="1892770"/>
    <lineage>
        <taxon>Eukaryota</taxon>
        <taxon>Fungi</taxon>
        <taxon>Dikarya</taxon>
        <taxon>Ascomycota</taxon>
        <taxon>Pezizomycotina</taxon>
        <taxon>Dothideomycetes</taxon>
        <taxon>Pleosporomycetidae</taxon>
        <taxon>Pleosporales</taxon>
        <taxon>Massarineae</taxon>
        <taxon>Didymosphaeriaceae</taxon>
        <taxon>Pseudopithomyces</taxon>
    </lineage>
</organism>
<evidence type="ECO:0000313" key="2">
    <source>
        <dbReference type="Proteomes" id="UP001280581"/>
    </source>
</evidence>
<evidence type="ECO:0000313" key="1">
    <source>
        <dbReference type="EMBL" id="KAK3215743.1"/>
    </source>
</evidence>
<dbReference type="InterPro" id="IPR021833">
    <property type="entry name" value="DUF3425"/>
</dbReference>
<dbReference type="PANTHER" id="PTHR38116">
    <property type="entry name" value="CHROMOSOME 7, WHOLE GENOME SHOTGUN SEQUENCE"/>
    <property type="match status" value="1"/>
</dbReference>
<sequence length="266" mass="30501">MPTASSLNFSDFLIQSFDDEVMGGPTLLGEMLMRDLTCTSQEQGVPLSSESPPLPSPYKNHLSVQKLSFLAARIQNALYLGLPAFLAQKEDDISPWYWHTQFALLISQEAFTELDPPLHTMQTSYKFAVQRPVRRTPCFIMSETIIPDLTPTLLQRSHPHGMFLDMIPFPIFRDRAITLLSMDPPAFDEAELKRDIENEGLVVWGVGHGSTKRAASLVRDKRNWECTKWFYDKWKLLVDGSGLDEQSRWWRTMRGEEESEDEETVE</sequence>